<dbReference type="InterPro" id="IPR013108">
    <property type="entry name" value="Amidohydro_3"/>
</dbReference>
<accession>A0A2T2PA92</accession>
<dbReference type="AlphaFoldDB" id="A0A2T2PA92"/>
<dbReference type="InterPro" id="IPR033932">
    <property type="entry name" value="YtcJ-like"/>
</dbReference>
<gene>
    <name evidence="2" type="ORF">BS50DRAFT_567316</name>
</gene>
<dbReference type="Gene3D" id="3.10.310.70">
    <property type="match status" value="1"/>
</dbReference>
<feature type="domain" description="Amidohydrolase 3" evidence="1">
    <location>
        <begin position="51"/>
        <end position="535"/>
    </location>
</feature>
<dbReference type="PANTHER" id="PTHR22642">
    <property type="entry name" value="IMIDAZOLONEPROPIONASE"/>
    <property type="match status" value="1"/>
</dbReference>
<keyword evidence="3" id="KW-1185">Reference proteome</keyword>
<dbReference type="InterPro" id="IPR032466">
    <property type="entry name" value="Metal_Hydrolase"/>
</dbReference>
<name>A0A2T2PA92_CORCC</name>
<dbReference type="EMBL" id="KZ678128">
    <property type="protein sequence ID" value="PSN74476.1"/>
    <property type="molecule type" value="Genomic_DNA"/>
</dbReference>
<dbReference type="OrthoDB" id="3501663at2759"/>
<dbReference type="STRING" id="1448308.A0A2T2PA92"/>
<evidence type="ECO:0000313" key="2">
    <source>
        <dbReference type="EMBL" id="PSN74476.1"/>
    </source>
</evidence>
<protein>
    <submittedName>
        <fullName evidence="2">Amidohydrolase family protein-like protein</fullName>
    </submittedName>
</protein>
<dbReference type="SUPFAM" id="SSF51556">
    <property type="entry name" value="Metallo-dependent hydrolases"/>
    <property type="match status" value="1"/>
</dbReference>
<dbReference type="InterPro" id="IPR011059">
    <property type="entry name" value="Metal-dep_hydrolase_composite"/>
</dbReference>
<sequence length="537" mass="58020">MANTTIFTNGRFFNGAASASQFHTALVVKDGKIHHIGNASDAEIQALDGAETQDLKGQFVLPGFIDGHMHFLMLGQSLAKVDLDECKDLDEIRSRIAKYAKENPDKKRILCKGWMHSMTNGEAKASMLDDLDSRPIYIDSKDLHSCWCNSPALKEMGVQDMEDPAGGTIERDANGNASGLLSEACVLLIVWPYLAKVLSIEEKMGAIQAAIDAYHAVGYTGCIDMAMDENAWEAILALRDAKGGQLPMRVAAHWCILPGEGEAHRLQQVQRAIDLNRQFNSETSPDLRVVGIKVICDGVIDACTAALAEPYTSNAQSTDPIWSPDMLGPVVKKSCDAGLQCALHAIGDQAVHNAINALEAHGKPGQRHRIEHLELTKPEDAARLGQLGITASIQPVHADPAILRAWLKLLGPERLKRAFAYKEFADHGATLAIGSDSPTAPHAPIKNLYVATTRKSARQPDAGDAPVNEHFKIGIAEAVSAATAGVAYSSFADKRVGSLEVGKQADFVVVDMKYEPGDLLSAEIKETWFAGKKVYEA</sequence>
<evidence type="ECO:0000259" key="1">
    <source>
        <dbReference type="Pfam" id="PF07969"/>
    </source>
</evidence>
<dbReference type="PANTHER" id="PTHR22642:SF20">
    <property type="entry name" value="AMIDOHYDROLASE 3 DOMAIN-CONTAINING PROTEIN"/>
    <property type="match status" value="1"/>
</dbReference>
<dbReference type="CDD" id="cd01300">
    <property type="entry name" value="YtcJ_like"/>
    <property type="match status" value="1"/>
</dbReference>
<evidence type="ECO:0000313" key="3">
    <source>
        <dbReference type="Proteomes" id="UP000240883"/>
    </source>
</evidence>
<dbReference type="SUPFAM" id="SSF51338">
    <property type="entry name" value="Composite domain of metallo-dependent hydrolases"/>
    <property type="match status" value="1"/>
</dbReference>
<dbReference type="Proteomes" id="UP000240883">
    <property type="component" value="Unassembled WGS sequence"/>
</dbReference>
<organism evidence="2 3">
    <name type="scientific">Corynespora cassiicola Philippines</name>
    <dbReference type="NCBI Taxonomy" id="1448308"/>
    <lineage>
        <taxon>Eukaryota</taxon>
        <taxon>Fungi</taxon>
        <taxon>Dikarya</taxon>
        <taxon>Ascomycota</taxon>
        <taxon>Pezizomycotina</taxon>
        <taxon>Dothideomycetes</taxon>
        <taxon>Pleosporomycetidae</taxon>
        <taxon>Pleosporales</taxon>
        <taxon>Corynesporascaceae</taxon>
        <taxon>Corynespora</taxon>
    </lineage>
</organism>
<dbReference type="Gene3D" id="2.30.40.10">
    <property type="entry name" value="Urease, subunit C, domain 1"/>
    <property type="match status" value="1"/>
</dbReference>
<proteinExistence type="predicted"/>
<dbReference type="Pfam" id="PF07969">
    <property type="entry name" value="Amidohydro_3"/>
    <property type="match status" value="1"/>
</dbReference>
<dbReference type="Gene3D" id="3.20.20.140">
    <property type="entry name" value="Metal-dependent hydrolases"/>
    <property type="match status" value="1"/>
</dbReference>
<keyword evidence="2" id="KW-0378">Hydrolase</keyword>
<dbReference type="GO" id="GO:0016810">
    <property type="term" value="F:hydrolase activity, acting on carbon-nitrogen (but not peptide) bonds"/>
    <property type="evidence" value="ECO:0007669"/>
    <property type="project" value="InterPro"/>
</dbReference>
<reference evidence="2 3" key="1">
    <citation type="journal article" date="2018" name="Front. Microbiol.">
        <title>Genome-Wide Analysis of Corynespora cassiicola Leaf Fall Disease Putative Effectors.</title>
        <authorList>
            <person name="Lopez D."/>
            <person name="Ribeiro S."/>
            <person name="Label P."/>
            <person name="Fumanal B."/>
            <person name="Venisse J.S."/>
            <person name="Kohler A."/>
            <person name="de Oliveira R.R."/>
            <person name="Labutti K."/>
            <person name="Lipzen A."/>
            <person name="Lail K."/>
            <person name="Bauer D."/>
            <person name="Ohm R.A."/>
            <person name="Barry K.W."/>
            <person name="Spatafora J."/>
            <person name="Grigoriev I.V."/>
            <person name="Martin F.M."/>
            <person name="Pujade-Renaud V."/>
        </authorList>
    </citation>
    <scope>NUCLEOTIDE SEQUENCE [LARGE SCALE GENOMIC DNA]</scope>
    <source>
        <strain evidence="2 3">Philippines</strain>
    </source>
</reference>